<evidence type="ECO:0000313" key="1">
    <source>
        <dbReference type="EMBL" id="KKK47366.1"/>
    </source>
</evidence>
<accession>A0A0F8YH86</accession>
<organism evidence="1">
    <name type="scientific">marine sediment metagenome</name>
    <dbReference type="NCBI Taxonomy" id="412755"/>
    <lineage>
        <taxon>unclassified sequences</taxon>
        <taxon>metagenomes</taxon>
        <taxon>ecological metagenomes</taxon>
    </lineage>
</organism>
<feature type="non-terminal residue" evidence="1">
    <location>
        <position position="28"/>
    </location>
</feature>
<reference evidence="1" key="1">
    <citation type="journal article" date="2015" name="Nature">
        <title>Complex archaea that bridge the gap between prokaryotes and eukaryotes.</title>
        <authorList>
            <person name="Spang A."/>
            <person name="Saw J.H."/>
            <person name="Jorgensen S.L."/>
            <person name="Zaremba-Niedzwiedzka K."/>
            <person name="Martijn J."/>
            <person name="Lind A.E."/>
            <person name="van Eijk R."/>
            <person name="Schleper C."/>
            <person name="Guy L."/>
            <person name="Ettema T.J."/>
        </authorList>
    </citation>
    <scope>NUCLEOTIDE SEQUENCE</scope>
</reference>
<gene>
    <name evidence="1" type="ORF">LCGC14_3155920</name>
</gene>
<protein>
    <submittedName>
        <fullName evidence="1">Uncharacterized protein</fullName>
    </submittedName>
</protein>
<dbReference type="EMBL" id="LAZR01069614">
    <property type="protein sequence ID" value="KKK47366.1"/>
    <property type="molecule type" value="Genomic_DNA"/>
</dbReference>
<name>A0A0F8YH86_9ZZZZ</name>
<sequence length="28" mass="3150">MANKTEQVVLRAENVDRAIKGLTAQMYV</sequence>
<dbReference type="AlphaFoldDB" id="A0A0F8YH86"/>
<comment type="caution">
    <text evidence="1">The sequence shown here is derived from an EMBL/GenBank/DDBJ whole genome shotgun (WGS) entry which is preliminary data.</text>
</comment>
<proteinExistence type="predicted"/>